<name>A0AAV3XM94_9CYAN</name>
<protein>
    <submittedName>
        <fullName evidence="1">Uncharacterized protein</fullName>
    </submittedName>
</protein>
<dbReference type="AlphaFoldDB" id="A0AAV3XM94"/>
<sequence>MVNSRATSSAIGIGDAANSLSNVKVRSLSHRHRSRSAFRWRLAAIRRCRVENVTAGVDVSLSHGVGTCISPGFVHIQFAIAVEVATCAGEIADAWVADSYTRQGLVAVVIYNDAVVNYIKSGIDCGCTICYGRCLGDVEVGSLSYRHRGRGAFRAGLAGIPCGDVLDDPISTTVAINVGLGDGVSGTVSPGFGSIQGAVAVGVPTDIGGIGDAVAFDLVCHRHAS</sequence>
<comment type="caution">
    <text evidence="1">The sequence shown here is derived from an EMBL/GenBank/DDBJ whole genome shotgun (WGS) entry which is preliminary data.</text>
</comment>
<organism evidence="1 2">
    <name type="scientific">Microseira wollei NIES-4236</name>
    <dbReference type="NCBI Taxonomy" id="2530354"/>
    <lineage>
        <taxon>Bacteria</taxon>
        <taxon>Bacillati</taxon>
        <taxon>Cyanobacteriota</taxon>
        <taxon>Cyanophyceae</taxon>
        <taxon>Oscillatoriophycideae</taxon>
        <taxon>Aerosakkonematales</taxon>
        <taxon>Aerosakkonemataceae</taxon>
        <taxon>Microseira</taxon>
    </lineage>
</organism>
<gene>
    <name evidence="1" type="ORF">MiSe_86190</name>
</gene>
<evidence type="ECO:0000313" key="2">
    <source>
        <dbReference type="Proteomes" id="UP001050975"/>
    </source>
</evidence>
<keyword evidence="2" id="KW-1185">Reference proteome</keyword>
<reference evidence="1" key="1">
    <citation type="submission" date="2019-10" db="EMBL/GenBank/DDBJ databases">
        <title>Draft genome sequece of Microseira wollei NIES-4236.</title>
        <authorList>
            <person name="Yamaguchi H."/>
            <person name="Suzuki S."/>
            <person name="Kawachi M."/>
        </authorList>
    </citation>
    <scope>NUCLEOTIDE SEQUENCE</scope>
    <source>
        <strain evidence="1">NIES-4236</strain>
    </source>
</reference>
<proteinExistence type="predicted"/>
<dbReference type="Proteomes" id="UP001050975">
    <property type="component" value="Unassembled WGS sequence"/>
</dbReference>
<evidence type="ECO:0000313" key="1">
    <source>
        <dbReference type="EMBL" id="GET43793.1"/>
    </source>
</evidence>
<accession>A0AAV3XM94</accession>
<dbReference type="EMBL" id="BLAY01000254">
    <property type="protein sequence ID" value="GET43793.1"/>
    <property type="molecule type" value="Genomic_DNA"/>
</dbReference>